<keyword evidence="3" id="KW-1185">Reference proteome</keyword>
<gene>
    <name evidence="2" type="ORF">PMAYCL1PPCAC_27990</name>
</gene>
<proteinExistence type="predicted"/>
<feature type="region of interest" description="Disordered" evidence="1">
    <location>
        <begin position="67"/>
        <end position="87"/>
    </location>
</feature>
<feature type="non-terminal residue" evidence="2">
    <location>
        <position position="1"/>
    </location>
</feature>
<evidence type="ECO:0000313" key="2">
    <source>
        <dbReference type="EMBL" id="GMR57795.1"/>
    </source>
</evidence>
<organism evidence="2 3">
    <name type="scientific">Pristionchus mayeri</name>
    <dbReference type="NCBI Taxonomy" id="1317129"/>
    <lineage>
        <taxon>Eukaryota</taxon>
        <taxon>Metazoa</taxon>
        <taxon>Ecdysozoa</taxon>
        <taxon>Nematoda</taxon>
        <taxon>Chromadorea</taxon>
        <taxon>Rhabditida</taxon>
        <taxon>Rhabditina</taxon>
        <taxon>Diplogasteromorpha</taxon>
        <taxon>Diplogasteroidea</taxon>
        <taxon>Neodiplogasteridae</taxon>
        <taxon>Pristionchus</taxon>
    </lineage>
</organism>
<evidence type="ECO:0000313" key="3">
    <source>
        <dbReference type="Proteomes" id="UP001328107"/>
    </source>
</evidence>
<feature type="compositionally biased region" description="Basic and acidic residues" evidence="1">
    <location>
        <begin position="172"/>
        <end position="185"/>
    </location>
</feature>
<feature type="compositionally biased region" description="Basic and acidic residues" evidence="1">
    <location>
        <begin position="193"/>
        <end position="225"/>
    </location>
</feature>
<dbReference type="AlphaFoldDB" id="A0AAN5IB70"/>
<feature type="compositionally biased region" description="Basic and acidic residues" evidence="1">
    <location>
        <begin position="142"/>
        <end position="162"/>
    </location>
</feature>
<sequence length="225" mass="24745">YPRVGLGSGGRRRVRCGLLVLAVRLGSLDRAGSSRRGRTGSGCGGGIAVPVCKMLHGDLLAHFEVEEDGDGIDGDGEATEDDPDPQLPSLMVQLSQEDIGRFRLFEIALCLHHFVQQIEAVAGERENADVTDQHEAEEEVDQERVPLEQRDDAQSADGKAEDGFDNAGNHINSERAGERKHKLENDNDDRENEGDPHIHGAKDNHHCVVEKSEVATSREKEERRE</sequence>
<protein>
    <submittedName>
        <fullName evidence="2">Uncharacterized protein</fullName>
    </submittedName>
</protein>
<dbReference type="Proteomes" id="UP001328107">
    <property type="component" value="Unassembled WGS sequence"/>
</dbReference>
<reference evidence="3" key="1">
    <citation type="submission" date="2022-10" db="EMBL/GenBank/DDBJ databases">
        <title>Genome assembly of Pristionchus species.</title>
        <authorList>
            <person name="Yoshida K."/>
            <person name="Sommer R.J."/>
        </authorList>
    </citation>
    <scope>NUCLEOTIDE SEQUENCE [LARGE SCALE GENOMIC DNA]</scope>
    <source>
        <strain evidence="3">RS5460</strain>
    </source>
</reference>
<evidence type="ECO:0000256" key="1">
    <source>
        <dbReference type="SAM" id="MobiDB-lite"/>
    </source>
</evidence>
<comment type="caution">
    <text evidence="2">The sequence shown here is derived from an EMBL/GenBank/DDBJ whole genome shotgun (WGS) entry which is preliminary data.</text>
</comment>
<feature type="compositionally biased region" description="Acidic residues" evidence="1">
    <location>
        <begin position="67"/>
        <end position="84"/>
    </location>
</feature>
<feature type="region of interest" description="Disordered" evidence="1">
    <location>
        <begin position="126"/>
        <end position="225"/>
    </location>
</feature>
<dbReference type="EMBL" id="BTRK01000006">
    <property type="protein sequence ID" value="GMR57795.1"/>
    <property type="molecule type" value="Genomic_DNA"/>
</dbReference>
<name>A0AAN5IB70_9BILA</name>
<accession>A0AAN5IB70</accession>